<dbReference type="Proteomes" id="UP000092444">
    <property type="component" value="Unassembled WGS sequence"/>
</dbReference>
<accession>A0A1B0GAM8</accession>
<dbReference type="Pfam" id="PF02615">
    <property type="entry name" value="Ldh_2"/>
    <property type="match status" value="1"/>
</dbReference>
<protein>
    <recommendedName>
        <fullName evidence="5">Malate dehydrogenase</fullName>
    </recommendedName>
</protein>
<dbReference type="VEuPathDB" id="VectorBase:GMOY010363"/>
<dbReference type="InterPro" id="IPR043143">
    <property type="entry name" value="Mal/L-sulf/L-lact_DH-like_NADP"/>
</dbReference>
<sequence length="122" mass="13279">MEKLVSTAESRRFMIDCFKIFGVPQNYAEQLADLLVAANYHGQISHGLNRLQHYLNDLSTKSADGTAVPKILKESPATAWVDGCNALGAVIANFCMDLAIKKVSVGFMPKIPIIVKCLVGIL</sequence>
<dbReference type="InterPro" id="IPR036111">
    <property type="entry name" value="Mal/L-sulfo/L-lacto_DH-like_sf"/>
</dbReference>
<dbReference type="PANTHER" id="PTHR11091:SF0">
    <property type="entry name" value="MALATE DEHYDROGENASE"/>
    <property type="match status" value="1"/>
</dbReference>
<dbReference type="SUPFAM" id="SSF89733">
    <property type="entry name" value="L-sulfolactate dehydrogenase-like"/>
    <property type="match status" value="1"/>
</dbReference>
<dbReference type="InterPro" id="IPR003767">
    <property type="entry name" value="Malate/L-lactate_DH-like"/>
</dbReference>
<proteinExistence type="inferred from homology"/>
<evidence type="ECO:0000313" key="4">
    <source>
        <dbReference type="Proteomes" id="UP000092444"/>
    </source>
</evidence>
<keyword evidence="2" id="KW-0560">Oxidoreductase</keyword>
<evidence type="ECO:0008006" key="5">
    <source>
        <dbReference type="Google" id="ProtNLM"/>
    </source>
</evidence>
<evidence type="ECO:0000256" key="2">
    <source>
        <dbReference type="ARBA" id="ARBA00023002"/>
    </source>
</evidence>
<evidence type="ECO:0000256" key="1">
    <source>
        <dbReference type="ARBA" id="ARBA00006056"/>
    </source>
</evidence>
<dbReference type="Gene3D" id="1.10.1530.10">
    <property type="match status" value="1"/>
</dbReference>
<organism evidence="3 4">
    <name type="scientific">Glossina morsitans morsitans</name>
    <name type="common">Savannah tsetse fly</name>
    <dbReference type="NCBI Taxonomy" id="37546"/>
    <lineage>
        <taxon>Eukaryota</taxon>
        <taxon>Metazoa</taxon>
        <taxon>Ecdysozoa</taxon>
        <taxon>Arthropoda</taxon>
        <taxon>Hexapoda</taxon>
        <taxon>Insecta</taxon>
        <taxon>Pterygota</taxon>
        <taxon>Neoptera</taxon>
        <taxon>Endopterygota</taxon>
        <taxon>Diptera</taxon>
        <taxon>Brachycera</taxon>
        <taxon>Muscomorpha</taxon>
        <taxon>Hippoboscoidea</taxon>
        <taxon>Glossinidae</taxon>
        <taxon>Glossina</taxon>
    </lineage>
</organism>
<dbReference type="GO" id="GO:0016491">
    <property type="term" value="F:oxidoreductase activity"/>
    <property type="evidence" value="ECO:0007669"/>
    <property type="project" value="UniProtKB-KW"/>
</dbReference>
<dbReference type="Gene3D" id="3.30.1370.60">
    <property type="entry name" value="Hypothetical oxidoreductase yiak, domain 2"/>
    <property type="match status" value="1"/>
</dbReference>
<dbReference type="InterPro" id="IPR043144">
    <property type="entry name" value="Mal/L-sulf/L-lact_DH-like_ah"/>
</dbReference>
<dbReference type="PANTHER" id="PTHR11091">
    <property type="entry name" value="OXIDOREDUCTASE-RELATED"/>
    <property type="match status" value="1"/>
</dbReference>
<name>A0A1B0GAM8_GLOMM</name>
<dbReference type="AlphaFoldDB" id="A0A1B0GAM8"/>
<dbReference type="STRING" id="37546.A0A1B0GAM8"/>
<dbReference type="PhylomeDB" id="A0A1B0GAM8"/>
<dbReference type="EnsemblMetazoa" id="GMOY010363-RA">
    <property type="protein sequence ID" value="GMOY010363-PA"/>
    <property type="gene ID" value="GMOY010363"/>
</dbReference>
<dbReference type="EMBL" id="CCAG010011281">
    <property type="status" value="NOT_ANNOTATED_CDS"/>
    <property type="molecule type" value="Genomic_DNA"/>
</dbReference>
<comment type="similarity">
    <text evidence="1">Belongs to the LDH2/MDH2 oxidoreductase family.</text>
</comment>
<reference evidence="3" key="1">
    <citation type="submission" date="2020-05" db="UniProtKB">
        <authorList>
            <consortium name="EnsemblMetazoa"/>
        </authorList>
    </citation>
    <scope>IDENTIFICATION</scope>
    <source>
        <strain evidence="3">Yale</strain>
    </source>
</reference>
<keyword evidence="4" id="KW-1185">Reference proteome</keyword>
<evidence type="ECO:0000313" key="3">
    <source>
        <dbReference type="EnsemblMetazoa" id="GMOY010363-PA"/>
    </source>
</evidence>